<keyword evidence="8" id="KW-0539">Nucleus</keyword>
<feature type="compositionally biased region" description="Basic and acidic residues" evidence="12">
    <location>
        <begin position="137"/>
        <end position="147"/>
    </location>
</feature>
<sequence length="658" mass="73885">MTEEEELQFALALSLNSEQPQPSTSRSPSPIIPQQTLRPELPSRTMSIQDQLAEVRRQRARHYQDHQVDQAVEATKSVPRMGETKAGISKTAAGAGSSKKRALEEKEDVKTTMNGRSIMDEEGDDDDEIEFVGIKKVKAEPKQDRTARPLPTSSSSSSTNTISRSSTSFPSFLNPSIRLTRTQGRHPSSSTSAASLSRNTISFDQIVRKQDLQKAFIYSFFIGQDELFKYLPLGEWSEGRKCPIIIGRDMNQDPLAHQIAAQLSLSLNPSSYQNMDSNTFSRISLAAAQIYEGLYGENYRAVYVEKTRVGCGHSKVGVLVFEGFLRVFITSANLMALDLEHGDNHWFIVDLPELPARRSKSSPTPDFEQELLEHIRALGCPKDFVNSIYARYDYSSVKDVSIVASIPSTAMYKDEERARYGAMRLREVVRPILEETAKGKDIEMEICTASIGGMQEDWLRGMNHCFTGGRYKPLERTDIPAFTMTFPTRSDVEATREASQAGASQIGSHFKYLDSRSEIKAMFRHYLSKDQASDGTGKGCLFHQKFYMAFPKGTKDKDEKLSTKSTPPLYLYLGSANFSKAAWGKPNPDVKKKQPATGEMMRLADVCNYELGVVVRGRDLLGMLEPGSVWEDVMPHQRWTAKYKGQEKPYNSEVWVKR</sequence>
<dbReference type="AlphaFoldDB" id="A0A8K0JVL2"/>
<evidence type="ECO:0000313" key="14">
    <source>
        <dbReference type="Proteomes" id="UP000812966"/>
    </source>
</evidence>
<dbReference type="GO" id="GO:0003697">
    <property type="term" value="F:single-stranded DNA binding"/>
    <property type="evidence" value="ECO:0007669"/>
    <property type="project" value="TreeGrafter"/>
</dbReference>
<protein>
    <recommendedName>
        <fullName evidence="15">Phospholipase D/nuclease</fullName>
    </recommendedName>
</protein>
<dbReference type="Gene3D" id="3.30.870.10">
    <property type="entry name" value="Endonuclease Chain A"/>
    <property type="match status" value="2"/>
</dbReference>
<gene>
    <name evidence="13" type="ORF">FFLO_00861</name>
</gene>
<dbReference type="GO" id="GO:0017005">
    <property type="term" value="F:3'-tyrosyl-DNA phosphodiesterase activity"/>
    <property type="evidence" value="ECO:0007669"/>
    <property type="project" value="TreeGrafter"/>
</dbReference>
<evidence type="ECO:0000313" key="13">
    <source>
        <dbReference type="EMBL" id="KAG7571188.1"/>
    </source>
</evidence>
<feature type="compositionally biased region" description="Low complexity" evidence="12">
    <location>
        <begin position="152"/>
        <end position="168"/>
    </location>
</feature>
<dbReference type="GO" id="GO:0006281">
    <property type="term" value="P:DNA repair"/>
    <property type="evidence" value="ECO:0007669"/>
    <property type="project" value="UniProtKB-KW"/>
</dbReference>
<dbReference type="GO" id="GO:0004527">
    <property type="term" value="F:exonuclease activity"/>
    <property type="evidence" value="ECO:0007669"/>
    <property type="project" value="UniProtKB-KW"/>
</dbReference>
<keyword evidence="3" id="KW-0540">Nuclease</keyword>
<comment type="similarity">
    <text evidence="2">Belongs to the tyrosyl-DNA phosphodiesterase family.</text>
</comment>
<evidence type="ECO:0000256" key="6">
    <source>
        <dbReference type="ARBA" id="ARBA00022839"/>
    </source>
</evidence>
<accession>A0A8K0JVL2</accession>
<feature type="region of interest" description="Disordered" evidence="12">
    <location>
        <begin position="14"/>
        <end position="44"/>
    </location>
</feature>
<feature type="binding site" evidence="10">
    <location>
        <position position="545"/>
    </location>
    <ligand>
        <name>substrate</name>
    </ligand>
</feature>
<dbReference type="PANTHER" id="PTHR12415:SF0">
    <property type="entry name" value="TYROSYL-DNA PHOSPHODIESTERASE 1"/>
    <property type="match status" value="1"/>
</dbReference>
<name>A0A8K0JVL2_9TREE</name>
<keyword evidence="14" id="KW-1185">Reference proteome</keyword>
<evidence type="ECO:0000256" key="11">
    <source>
        <dbReference type="PIRSR" id="PIRSR610347-3"/>
    </source>
</evidence>
<evidence type="ECO:0000256" key="3">
    <source>
        <dbReference type="ARBA" id="ARBA00022722"/>
    </source>
</evidence>
<dbReference type="OrthoDB" id="3907302at2759"/>
<dbReference type="GO" id="GO:0005634">
    <property type="term" value="C:nucleus"/>
    <property type="evidence" value="ECO:0007669"/>
    <property type="project" value="UniProtKB-SubCell"/>
</dbReference>
<proteinExistence type="inferred from homology"/>
<evidence type="ECO:0000256" key="12">
    <source>
        <dbReference type="SAM" id="MobiDB-lite"/>
    </source>
</evidence>
<dbReference type="InterPro" id="IPR010347">
    <property type="entry name" value="Tdp1"/>
</dbReference>
<evidence type="ECO:0000256" key="10">
    <source>
        <dbReference type="PIRSR" id="PIRSR610347-2"/>
    </source>
</evidence>
<dbReference type="PANTHER" id="PTHR12415">
    <property type="entry name" value="TYROSYL-DNA PHOSPHODIESTERASE 1"/>
    <property type="match status" value="1"/>
</dbReference>
<feature type="active site" description="Proton donor/acceptor" evidence="9">
    <location>
        <position position="543"/>
    </location>
</feature>
<dbReference type="EMBL" id="JABELV010000010">
    <property type="protein sequence ID" value="KAG7571188.1"/>
    <property type="molecule type" value="Genomic_DNA"/>
</dbReference>
<feature type="active site" description="Nucleophile" evidence="9">
    <location>
        <position position="313"/>
    </location>
</feature>
<feature type="region of interest" description="Disordered" evidence="12">
    <location>
        <begin position="61"/>
        <end position="169"/>
    </location>
</feature>
<dbReference type="SUPFAM" id="SSF56024">
    <property type="entry name" value="Phospholipase D/nuclease"/>
    <property type="match status" value="2"/>
</dbReference>
<keyword evidence="6" id="KW-0269">Exonuclease</keyword>
<evidence type="ECO:0000256" key="7">
    <source>
        <dbReference type="ARBA" id="ARBA00023204"/>
    </source>
</evidence>
<evidence type="ECO:0000256" key="4">
    <source>
        <dbReference type="ARBA" id="ARBA00022763"/>
    </source>
</evidence>
<feature type="compositionally biased region" description="Acidic residues" evidence="12">
    <location>
        <begin position="120"/>
        <end position="130"/>
    </location>
</feature>
<feature type="compositionally biased region" description="Low complexity" evidence="12">
    <location>
        <begin position="19"/>
        <end position="36"/>
    </location>
</feature>
<comment type="caution">
    <text evidence="13">The sequence shown here is derived from an EMBL/GenBank/DDBJ whole genome shotgun (WGS) entry which is preliminary data.</text>
</comment>
<dbReference type="GO" id="GO:0003690">
    <property type="term" value="F:double-stranded DNA binding"/>
    <property type="evidence" value="ECO:0007669"/>
    <property type="project" value="TreeGrafter"/>
</dbReference>
<feature type="site" description="Interaction with DNA" evidence="11">
    <location>
        <position position="579"/>
    </location>
</feature>
<keyword evidence="7" id="KW-0234">DNA repair</keyword>
<evidence type="ECO:0000256" key="5">
    <source>
        <dbReference type="ARBA" id="ARBA00022801"/>
    </source>
</evidence>
<keyword evidence="4" id="KW-0227">DNA damage</keyword>
<reference evidence="13" key="1">
    <citation type="submission" date="2020-04" db="EMBL/GenBank/DDBJ databases">
        <title>Analysis of mating type loci in Filobasidium floriforme.</title>
        <authorList>
            <person name="Nowrousian M."/>
        </authorList>
    </citation>
    <scope>NUCLEOTIDE SEQUENCE</scope>
    <source>
        <strain evidence="13">CBS 6242</strain>
    </source>
</reference>
<evidence type="ECO:0008006" key="15">
    <source>
        <dbReference type="Google" id="ProtNLM"/>
    </source>
</evidence>
<feature type="compositionally biased region" description="Basic and acidic residues" evidence="12">
    <location>
        <begin position="101"/>
        <end position="110"/>
    </location>
</feature>
<evidence type="ECO:0000256" key="9">
    <source>
        <dbReference type="PIRSR" id="PIRSR610347-1"/>
    </source>
</evidence>
<comment type="subcellular location">
    <subcellularLocation>
        <location evidence="1">Nucleus</location>
    </subcellularLocation>
</comment>
<organism evidence="13 14">
    <name type="scientific">Filobasidium floriforme</name>
    <dbReference type="NCBI Taxonomy" id="5210"/>
    <lineage>
        <taxon>Eukaryota</taxon>
        <taxon>Fungi</taxon>
        <taxon>Dikarya</taxon>
        <taxon>Basidiomycota</taxon>
        <taxon>Agaricomycotina</taxon>
        <taxon>Tremellomycetes</taxon>
        <taxon>Filobasidiales</taxon>
        <taxon>Filobasidiaceae</taxon>
        <taxon>Filobasidium</taxon>
    </lineage>
</organism>
<keyword evidence="5" id="KW-0378">Hydrolase</keyword>
<evidence type="ECO:0000256" key="2">
    <source>
        <dbReference type="ARBA" id="ARBA00010205"/>
    </source>
</evidence>
<dbReference type="Pfam" id="PF06087">
    <property type="entry name" value="Tyr-DNA_phospho"/>
    <property type="match status" value="1"/>
</dbReference>
<feature type="binding site" evidence="10">
    <location>
        <position position="315"/>
    </location>
    <ligand>
        <name>substrate</name>
    </ligand>
</feature>
<evidence type="ECO:0000256" key="1">
    <source>
        <dbReference type="ARBA" id="ARBA00004123"/>
    </source>
</evidence>
<dbReference type="Proteomes" id="UP000812966">
    <property type="component" value="Unassembled WGS sequence"/>
</dbReference>
<evidence type="ECO:0000256" key="8">
    <source>
        <dbReference type="ARBA" id="ARBA00023242"/>
    </source>
</evidence>